<proteinExistence type="inferred from homology"/>
<feature type="domain" description="Peptidase S8/S53" evidence="6">
    <location>
        <begin position="160"/>
        <end position="337"/>
    </location>
</feature>
<evidence type="ECO:0000259" key="6">
    <source>
        <dbReference type="Pfam" id="PF00082"/>
    </source>
</evidence>
<feature type="domain" description="Peptidase S8 pro-domain" evidence="7">
    <location>
        <begin position="30"/>
        <end position="104"/>
    </location>
</feature>
<feature type="non-terminal residue" evidence="8">
    <location>
        <position position="345"/>
    </location>
</feature>
<dbReference type="InterPro" id="IPR015500">
    <property type="entry name" value="Peptidase_S8_subtilisin-rel"/>
</dbReference>
<feature type="chain" id="PRO_5043371267" evidence="5">
    <location>
        <begin position="26"/>
        <end position="345"/>
    </location>
</feature>
<dbReference type="Pfam" id="PF16470">
    <property type="entry name" value="S8_pro-domain"/>
    <property type="match status" value="1"/>
</dbReference>
<dbReference type="SUPFAM" id="SSF52743">
    <property type="entry name" value="Subtilisin-like"/>
    <property type="match status" value="1"/>
</dbReference>
<organism evidence="8 9">
    <name type="scientific">Meganyctiphanes norvegica</name>
    <name type="common">Northern krill</name>
    <name type="synonym">Thysanopoda norvegica</name>
    <dbReference type="NCBI Taxonomy" id="48144"/>
    <lineage>
        <taxon>Eukaryota</taxon>
        <taxon>Metazoa</taxon>
        <taxon>Ecdysozoa</taxon>
        <taxon>Arthropoda</taxon>
        <taxon>Crustacea</taxon>
        <taxon>Multicrustacea</taxon>
        <taxon>Malacostraca</taxon>
        <taxon>Eumalacostraca</taxon>
        <taxon>Eucarida</taxon>
        <taxon>Euphausiacea</taxon>
        <taxon>Euphausiidae</taxon>
        <taxon>Meganyctiphanes</taxon>
    </lineage>
</organism>
<dbReference type="GO" id="GO:0016486">
    <property type="term" value="P:peptide hormone processing"/>
    <property type="evidence" value="ECO:0007669"/>
    <property type="project" value="TreeGrafter"/>
</dbReference>
<evidence type="ECO:0000313" key="8">
    <source>
        <dbReference type="EMBL" id="CAL4156912.1"/>
    </source>
</evidence>
<dbReference type="InterPro" id="IPR032815">
    <property type="entry name" value="S8_pro-domain"/>
</dbReference>
<dbReference type="InterPro" id="IPR036852">
    <property type="entry name" value="Peptidase_S8/S53_dom_sf"/>
</dbReference>
<accession>A0AAV2S3B7</accession>
<comment type="caution">
    <text evidence="4">Lacks conserved residue(s) required for the propagation of feature annotation.</text>
</comment>
<feature type="signal peptide" evidence="5">
    <location>
        <begin position="1"/>
        <end position="25"/>
    </location>
</feature>
<dbReference type="CDD" id="cd04059">
    <property type="entry name" value="Peptidases_S8_Protein_convertases_Kexins_Furin-like"/>
    <property type="match status" value="1"/>
</dbReference>
<dbReference type="PROSITE" id="PS00137">
    <property type="entry name" value="SUBTILASE_HIS"/>
    <property type="match status" value="1"/>
</dbReference>
<evidence type="ECO:0000313" key="9">
    <source>
        <dbReference type="Proteomes" id="UP001497623"/>
    </source>
</evidence>
<dbReference type="PROSITE" id="PS00136">
    <property type="entry name" value="SUBTILASE_ASP"/>
    <property type="match status" value="1"/>
</dbReference>
<reference evidence="8 9" key="1">
    <citation type="submission" date="2024-05" db="EMBL/GenBank/DDBJ databases">
        <authorList>
            <person name="Wallberg A."/>
        </authorList>
    </citation>
    <scope>NUCLEOTIDE SEQUENCE [LARGE SCALE GENOMIC DNA]</scope>
</reference>
<dbReference type="PRINTS" id="PR00723">
    <property type="entry name" value="SUBTILISIN"/>
</dbReference>
<dbReference type="Pfam" id="PF00082">
    <property type="entry name" value="Peptidase_S8"/>
    <property type="match status" value="1"/>
</dbReference>
<dbReference type="InterPro" id="IPR034182">
    <property type="entry name" value="Kexin/furin"/>
</dbReference>
<sequence>MYNMTGGFLNALLVLFLSGYHLCQGEFTDEWVVQIPGGDHFAEQVARDNQFTLIRKVFDDIYVFRHNRVVKRSADPSMDQQVELFNNPYVTHAEQQLIKRRTKRDFINNDIWSFLGYISENKAEGSISINDPMWSEMWYLKRGPGLDMNVQKAWEEGVTGKGVVVTILDDGIERNNPDLIKNYDPAASYDINDGDDDPMPRYDFSNTNRHGTRCAGVVAATVNNSFCAMGIAYDSSVGGVRLLDGDVTDLVEFQSLAHNPQHVDIYTSSWGPDDDGRTVEGPGWLTLRAFAEGIKKGRGGLGSIFIWASGNGGRYQDNCNCDGYSSSIWTISVSAVSGQVDIFWY</sequence>
<evidence type="ECO:0000259" key="7">
    <source>
        <dbReference type="Pfam" id="PF16470"/>
    </source>
</evidence>
<name>A0AAV2S3B7_MEGNR</name>
<evidence type="ECO:0000256" key="1">
    <source>
        <dbReference type="ARBA" id="ARBA00022670"/>
    </source>
</evidence>
<dbReference type="SUPFAM" id="SSF54897">
    <property type="entry name" value="Protease propeptides/inhibitors"/>
    <property type="match status" value="1"/>
</dbReference>
<comment type="caution">
    <text evidence="8">The sequence shown here is derived from an EMBL/GenBank/DDBJ whole genome shotgun (WGS) entry which is preliminary data.</text>
</comment>
<dbReference type="InterPro" id="IPR023827">
    <property type="entry name" value="Peptidase_S8_Asp-AS"/>
</dbReference>
<dbReference type="EMBL" id="CAXKWB010041758">
    <property type="protein sequence ID" value="CAL4156912.1"/>
    <property type="molecule type" value="Genomic_DNA"/>
</dbReference>
<protein>
    <submittedName>
        <fullName evidence="8">Uncharacterized protein</fullName>
    </submittedName>
</protein>
<dbReference type="Proteomes" id="UP001497623">
    <property type="component" value="Unassembled WGS sequence"/>
</dbReference>
<comment type="similarity">
    <text evidence="4">Belongs to the peptidase S8 family.</text>
</comment>
<dbReference type="Gene3D" id="3.40.50.200">
    <property type="entry name" value="Peptidase S8/S53 domain"/>
    <property type="match status" value="1"/>
</dbReference>
<keyword evidence="5" id="KW-0732">Signal</keyword>
<dbReference type="InterPro" id="IPR022398">
    <property type="entry name" value="Peptidase_S8_His-AS"/>
</dbReference>
<evidence type="ECO:0000256" key="5">
    <source>
        <dbReference type="SAM" id="SignalP"/>
    </source>
</evidence>
<gene>
    <name evidence="8" type="ORF">MNOR_LOCUS31786</name>
</gene>
<keyword evidence="3" id="KW-0720">Serine protease</keyword>
<dbReference type="GO" id="GO:0000139">
    <property type="term" value="C:Golgi membrane"/>
    <property type="evidence" value="ECO:0007669"/>
    <property type="project" value="TreeGrafter"/>
</dbReference>
<keyword evidence="9" id="KW-1185">Reference proteome</keyword>
<dbReference type="InterPro" id="IPR000209">
    <property type="entry name" value="Peptidase_S8/S53_dom"/>
</dbReference>
<dbReference type="PANTHER" id="PTHR42884">
    <property type="entry name" value="PROPROTEIN CONVERTASE SUBTILISIN/KEXIN-RELATED"/>
    <property type="match status" value="1"/>
</dbReference>
<evidence type="ECO:0000256" key="3">
    <source>
        <dbReference type="ARBA" id="ARBA00022825"/>
    </source>
</evidence>
<dbReference type="GO" id="GO:0004252">
    <property type="term" value="F:serine-type endopeptidase activity"/>
    <property type="evidence" value="ECO:0007669"/>
    <property type="project" value="InterPro"/>
</dbReference>
<keyword evidence="2" id="KW-0378">Hydrolase</keyword>
<evidence type="ECO:0000256" key="4">
    <source>
        <dbReference type="PROSITE-ProRule" id="PRU01240"/>
    </source>
</evidence>
<dbReference type="Gene3D" id="3.30.70.850">
    <property type="entry name" value="Peptidase S8, pro-domain"/>
    <property type="match status" value="1"/>
</dbReference>
<keyword evidence="1" id="KW-0645">Protease</keyword>
<dbReference type="AlphaFoldDB" id="A0AAV2S3B7"/>
<dbReference type="PROSITE" id="PS51892">
    <property type="entry name" value="SUBTILASE"/>
    <property type="match status" value="1"/>
</dbReference>
<dbReference type="InterPro" id="IPR038466">
    <property type="entry name" value="S8_pro-domain_sf"/>
</dbReference>
<dbReference type="GO" id="GO:0005802">
    <property type="term" value="C:trans-Golgi network"/>
    <property type="evidence" value="ECO:0007669"/>
    <property type="project" value="TreeGrafter"/>
</dbReference>
<evidence type="ECO:0000256" key="2">
    <source>
        <dbReference type="ARBA" id="ARBA00022801"/>
    </source>
</evidence>
<dbReference type="PANTHER" id="PTHR42884:SF3">
    <property type="entry name" value="FURIN-LIKE PROTEASE 1, ISOFORMS 1_1-X_2"/>
    <property type="match status" value="1"/>
</dbReference>